<sequence length="132" mass="15346">MTELPLPEPLRLGGNVPDNWLKLKHGIQLYYPTTELQKPRTQAQKASIFLHLAGQEVNDVLNTLKISEEDKVDHDKLVEAFEACCLPPTNRTYERYMFRSRVQADGKLLEQFYRDLLSVSKCVSFLKYIFEL</sequence>
<reference evidence="1" key="1">
    <citation type="journal article" date="2020" name="Cell">
        <title>Large-Scale Comparative Analyses of Tick Genomes Elucidate Their Genetic Diversity and Vector Capacities.</title>
        <authorList>
            <consortium name="Tick Genome and Microbiome Consortium (TIGMIC)"/>
            <person name="Jia N."/>
            <person name="Wang J."/>
            <person name="Shi W."/>
            <person name="Du L."/>
            <person name="Sun Y."/>
            <person name="Zhan W."/>
            <person name="Jiang J.F."/>
            <person name="Wang Q."/>
            <person name="Zhang B."/>
            <person name="Ji P."/>
            <person name="Bell-Sakyi L."/>
            <person name="Cui X.M."/>
            <person name="Yuan T.T."/>
            <person name="Jiang B.G."/>
            <person name="Yang W.F."/>
            <person name="Lam T.T."/>
            <person name="Chang Q.C."/>
            <person name="Ding S.J."/>
            <person name="Wang X.J."/>
            <person name="Zhu J.G."/>
            <person name="Ruan X.D."/>
            <person name="Zhao L."/>
            <person name="Wei J.T."/>
            <person name="Ye R.Z."/>
            <person name="Que T.C."/>
            <person name="Du C.H."/>
            <person name="Zhou Y.H."/>
            <person name="Cheng J.X."/>
            <person name="Dai P.F."/>
            <person name="Guo W.B."/>
            <person name="Han X.H."/>
            <person name="Huang E.J."/>
            <person name="Li L.F."/>
            <person name="Wei W."/>
            <person name="Gao Y.C."/>
            <person name="Liu J.Z."/>
            <person name="Shao H.Z."/>
            <person name="Wang X."/>
            <person name="Wang C.C."/>
            <person name="Yang T.C."/>
            <person name="Huo Q.B."/>
            <person name="Li W."/>
            <person name="Chen H.Y."/>
            <person name="Chen S.E."/>
            <person name="Zhou L.G."/>
            <person name="Ni X.B."/>
            <person name="Tian J.H."/>
            <person name="Sheng Y."/>
            <person name="Liu T."/>
            <person name="Pan Y.S."/>
            <person name="Xia L.Y."/>
            <person name="Li J."/>
            <person name="Zhao F."/>
            <person name="Cao W.C."/>
        </authorList>
    </citation>
    <scope>NUCLEOTIDE SEQUENCE</scope>
    <source>
        <strain evidence="1">Rmic-2018</strain>
    </source>
</reference>
<organism evidence="1 2">
    <name type="scientific">Rhipicephalus microplus</name>
    <name type="common">Cattle tick</name>
    <name type="synonym">Boophilus microplus</name>
    <dbReference type="NCBI Taxonomy" id="6941"/>
    <lineage>
        <taxon>Eukaryota</taxon>
        <taxon>Metazoa</taxon>
        <taxon>Ecdysozoa</taxon>
        <taxon>Arthropoda</taxon>
        <taxon>Chelicerata</taxon>
        <taxon>Arachnida</taxon>
        <taxon>Acari</taxon>
        <taxon>Parasitiformes</taxon>
        <taxon>Ixodida</taxon>
        <taxon>Ixodoidea</taxon>
        <taxon>Ixodidae</taxon>
        <taxon>Rhipicephalinae</taxon>
        <taxon>Rhipicephalus</taxon>
        <taxon>Boophilus</taxon>
    </lineage>
</organism>
<keyword evidence="2" id="KW-1185">Reference proteome</keyword>
<accession>A0A9J6EWX0</accession>
<dbReference type="Proteomes" id="UP000821866">
    <property type="component" value="Chromosome 1"/>
</dbReference>
<comment type="caution">
    <text evidence="1">The sequence shown here is derived from an EMBL/GenBank/DDBJ whole genome shotgun (WGS) entry which is preliminary data.</text>
</comment>
<name>A0A9J6EWX0_RHIMP</name>
<proteinExistence type="predicted"/>
<evidence type="ECO:0000313" key="2">
    <source>
        <dbReference type="Proteomes" id="UP000821866"/>
    </source>
</evidence>
<gene>
    <name evidence="1" type="ORF">HPB51_003053</name>
</gene>
<dbReference type="VEuPathDB" id="VectorBase:LOC119166749"/>
<dbReference type="AlphaFoldDB" id="A0A9J6EWX0"/>
<protein>
    <submittedName>
        <fullName evidence="1">Uncharacterized protein</fullName>
    </submittedName>
</protein>
<evidence type="ECO:0000313" key="1">
    <source>
        <dbReference type="EMBL" id="KAH8038769.1"/>
    </source>
</evidence>
<reference evidence="1" key="2">
    <citation type="submission" date="2021-09" db="EMBL/GenBank/DDBJ databases">
        <authorList>
            <person name="Jia N."/>
            <person name="Wang J."/>
            <person name="Shi W."/>
            <person name="Du L."/>
            <person name="Sun Y."/>
            <person name="Zhan W."/>
            <person name="Jiang J."/>
            <person name="Wang Q."/>
            <person name="Zhang B."/>
            <person name="Ji P."/>
            <person name="Sakyi L.B."/>
            <person name="Cui X."/>
            <person name="Yuan T."/>
            <person name="Jiang B."/>
            <person name="Yang W."/>
            <person name="Lam T.T.-Y."/>
            <person name="Chang Q."/>
            <person name="Ding S."/>
            <person name="Wang X."/>
            <person name="Zhu J."/>
            <person name="Ruan X."/>
            <person name="Zhao L."/>
            <person name="Wei J."/>
            <person name="Que T."/>
            <person name="Du C."/>
            <person name="Cheng J."/>
            <person name="Dai P."/>
            <person name="Han X."/>
            <person name="Huang E."/>
            <person name="Gao Y."/>
            <person name="Liu J."/>
            <person name="Shao H."/>
            <person name="Ye R."/>
            <person name="Li L."/>
            <person name="Wei W."/>
            <person name="Wang X."/>
            <person name="Wang C."/>
            <person name="Huo Q."/>
            <person name="Li W."/>
            <person name="Guo W."/>
            <person name="Chen H."/>
            <person name="Chen S."/>
            <person name="Zhou L."/>
            <person name="Zhou L."/>
            <person name="Ni X."/>
            <person name="Tian J."/>
            <person name="Zhou Y."/>
            <person name="Sheng Y."/>
            <person name="Liu T."/>
            <person name="Pan Y."/>
            <person name="Xia L."/>
            <person name="Li J."/>
            <person name="Zhao F."/>
            <person name="Cao W."/>
        </authorList>
    </citation>
    <scope>NUCLEOTIDE SEQUENCE</scope>
    <source>
        <strain evidence="1">Rmic-2018</strain>
        <tissue evidence="1">Larvae</tissue>
    </source>
</reference>
<dbReference type="EMBL" id="JABSTU010000001">
    <property type="protein sequence ID" value="KAH8038769.1"/>
    <property type="molecule type" value="Genomic_DNA"/>
</dbReference>